<keyword evidence="4" id="KW-0813">Transport</keyword>
<gene>
    <name evidence="18" type="ORF">CODIS_25670</name>
</gene>
<dbReference type="GO" id="GO:0009061">
    <property type="term" value="P:anaerobic respiration"/>
    <property type="evidence" value="ECO:0007669"/>
    <property type="project" value="TreeGrafter"/>
</dbReference>
<dbReference type="OrthoDB" id="9814800at2"/>
<keyword evidence="11" id="KW-0408">Iron</keyword>
<name>A0A7Z0VKM0_9GAMM</name>
<protein>
    <submittedName>
        <fullName evidence="18">Cytochrome c-type protein NapC</fullName>
    </submittedName>
</protein>
<feature type="compositionally biased region" description="Basic and acidic residues" evidence="14">
    <location>
        <begin position="520"/>
        <end position="529"/>
    </location>
</feature>
<evidence type="ECO:0000256" key="7">
    <source>
        <dbReference type="ARBA" id="ARBA00022692"/>
    </source>
</evidence>
<keyword evidence="12 15" id="KW-0472">Membrane</keyword>
<reference evidence="18 19" key="1">
    <citation type="submission" date="2016-06" db="EMBL/GenBank/DDBJ databases">
        <title>Genome sequence of endosymbiont of Candidatus Endolucinida thiodiazotropha.</title>
        <authorList>
            <person name="Poehlein A."/>
            <person name="Koenig S."/>
            <person name="Heiden S.E."/>
            <person name="Thuermer A."/>
            <person name="Voget S."/>
            <person name="Daniel R."/>
            <person name="Markert S."/>
            <person name="Gros O."/>
            <person name="Schweder T."/>
        </authorList>
    </citation>
    <scope>NUCLEOTIDE SEQUENCE [LARGE SCALE GENOMIC DNA]</scope>
    <source>
        <strain evidence="18 19">COS</strain>
    </source>
</reference>
<keyword evidence="9" id="KW-0249">Electron transport</keyword>
<keyword evidence="10 15" id="KW-1133">Transmembrane helix</keyword>
<evidence type="ECO:0000256" key="1">
    <source>
        <dbReference type="ARBA" id="ARBA00001926"/>
    </source>
</evidence>
<feature type="domain" description="NapC/NirT cytochrome c N-terminal" evidence="16">
    <location>
        <begin position="14"/>
        <end position="102"/>
    </location>
</feature>
<evidence type="ECO:0000256" key="15">
    <source>
        <dbReference type="SAM" id="Phobius"/>
    </source>
</evidence>
<dbReference type="Gene3D" id="1.10.1130.10">
    <property type="entry name" value="Flavocytochrome C3, Chain A"/>
    <property type="match status" value="1"/>
</dbReference>
<evidence type="ECO:0000256" key="4">
    <source>
        <dbReference type="ARBA" id="ARBA00022448"/>
    </source>
</evidence>
<dbReference type="Proteomes" id="UP000094769">
    <property type="component" value="Unassembled WGS sequence"/>
</dbReference>
<dbReference type="Gene3D" id="1.10.3820.10">
    <property type="entry name" value="Di-heme elbow motif domain"/>
    <property type="match status" value="1"/>
</dbReference>
<comment type="similarity">
    <text evidence="3">Belongs to the NapC/NirT/NrfH family.</text>
</comment>
<evidence type="ECO:0000256" key="13">
    <source>
        <dbReference type="SAM" id="Coils"/>
    </source>
</evidence>
<keyword evidence="6" id="KW-0349">Heme</keyword>
<evidence type="ECO:0000313" key="18">
    <source>
        <dbReference type="EMBL" id="ODJ87315.1"/>
    </source>
</evidence>
<evidence type="ECO:0000256" key="12">
    <source>
        <dbReference type="ARBA" id="ARBA00023136"/>
    </source>
</evidence>
<dbReference type="GO" id="GO:0046872">
    <property type="term" value="F:metal ion binding"/>
    <property type="evidence" value="ECO:0007669"/>
    <property type="project" value="UniProtKB-KW"/>
</dbReference>
<comment type="subcellular location">
    <subcellularLocation>
        <location evidence="2">Cell membrane</location>
    </subcellularLocation>
</comment>
<keyword evidence="13" id="KW-0175">Coiled coil</keyword>
<dbReference type="InterPro" id="IPR038266">
    <property type="entry name" value="NapC/NirT_cytc_sf"/>
</dbReference>
<evidence type="ECO:0000256" key="5">
    <source>
        <dbReference type="ARBA" id="ARBA00022475"/>
    </source>
</evidence>
<feature type="region of interest" description="Disordered" evidence="14">
    <location>
        <begin position="507"/>
        <end position="529"/>
    </location>
</feature>
<evidence type="ECO:0000313" key="19">
    <source>
        <dbReference type="Proteomes" id="UP000094769"/>
    </source>
</evidence>
<feature type="coiled-coil region" evidence="13">
    <location>
        <begin position="415"/>
        <end position="449"/>
    </location>
</feature>
<keyword evidence="7 15" id="KW-0812">Transmembrane</keyword>
<evidence type="ECO:0000259" key="17">
    <source>
        <dbReference type="Pfam" id="PF14537"/>
    </source>
</evidence>
<organism evidence="18 19">
    <name type="scientific">Candidatus Thiodiazotropha endolucinida</name>
    <dbReference type="NCBI Taxonomy" id="1655433"/>
    <lineage>
        <taxon>Bacteria</taxon>
        <taxon>Pseudomonadati</taxon>
        <taxon>Pseudomonadota</taxon>
        <taxon>Gammaproteobacteria</taxon>
        <taxon>Chromatiales</taxon>
        <taxon>Sedimenticolaceae</taxon>
        <taxon>Candidatus Thiodiazotropha</taxon>
    </lineage>
</organism>
<evidence type="ECO:0000256" key="11">
    <source>
        <dbReference type="ARBA" id="ARBA00023004"/>
    </source>
</evidence>
<evidence type="ECO:0000256" key="10">
    <source>
        <dbReference type="ARBA" id="ARBA00022989"/>
    </source>
</evidence>
<dbReference type="GO" id="GO:0009055">
    <property type="term" value="F:electron transfer activity"/>
    <property type="evidence" value="ECO:0007669"/>
    <property type="project" value="TreeGrafter"/>
</dbReference>
<evidence type="ECO:0000256" key="14">
    <source>
        <dbReference type="SAM" id="MobiDB-lite"/>
    </source>
</evidence>
<dbReference type="InterPro" id="IPR036280">
    <property type="entry name" value="Multihaem_cyt_sf"/>
</dbReference>
<dbReference type="InterPro" id="IPR005126">
    <property type="entry name" value="NapC/NirT_cyt_c_N"/>
</dbReference>
<proteinExistence type="inferred from homology"/>
<evidence type="ECO:0000256" key="8">
    <source>
        <dbReference type="ARBA" id="ARBA00022723"/>
    </source>
</evidence>
<dbReference type="SUPFAM" id="SSF48695">
    <property type="entry name" value="Multiheme cytochromes"/>
    <property type="match status" value="2"/>
</dbReference>
<dbReference type="Pfam" id="PF14537">
    <property type="entry name" value="Cytochrom_c3_2"/>
    <property type="match status" value="1"/>
</dbReference>
<feature type="transmembrane region" description="Helical" evidence="15">
    <location>
        <begin position="12"/>
        <end position="34"/>
    </location>
</feature>
<dbReference type="Pfam" id="PF03264">
    <property type="entry name" value="Cytochrom_NNT"/>
    <property type="match status" value="1"/>
</dbReference>
<dbReference type="InterPro" id="IPR012286">
    <property type="entry name" value="Tetrahaem_cytochrome"/>
</dbReference>
<dbReference type="AlphaFoldDB" id="A0A7Z0VKM0"/>
<dbReference type="PANTHER" id="PTHR30333:SF1">
    <property type="entry name" value="CYTOCHROME C-TYPE PROTEIN NAPC"/>
    <property type="match status" value="1"/>
</dbReference>
<sequence>MNSGAGIELRVTWRLMVLIFMGTVLFLLTAWGGFEYYTSQSSFCGGSCHTMTEQYEAWKSNYHYKSNNPEGMQAECVDCHFLPGEKHSMKAKYEGLRHLAAYLYDRDAPLPIRPVIKDGACLQSGCHDREKLAPVEIQFTDRVRFKHEVHFSDKALDGHQITCDTCHFKTTEKKHFEVPEDICFLCHLKLDKPTLDKAEMANGDIKKITFVNKPAIDFNQGVSRCDICHTIPTKSLQNQLQAGDPASTKKPITHQTIQESGVACESCHFEMVSGEGEINTGNVVSNGCLTCHNRSQTLLATAGDRELMHDKHVPNKADCFDCHSVIEHKNRTDHLDFVRNDCQLCHVDQHKYQKLLLSGAPVNEDISGDPHLMYEVNTNCMGCHLKKTLSKGHDVRTASGDTCAACHTEQHRKMISDWNELLTNEVADVEEVEKEARDLFAELKDRLDNERLTQAEQMLAEGNDLLNIVRVGNGVHNKKYAVNILDGAFGNFEDTIELLEETRSSDDLAKTTQSTVAEGEEMRRRIRYE</sequence>
<evidence type="ECO:0000256" key="9">
    <source>
        <dbReference type="ARBA" id="ARBA00022982"/>
    </source>
</evidence>
<evidence type="ECO:0000259" key="16">
    <source>
        <dbReference type="Pfam" id="PF03264"/>
    </source>
</evidence>
<evidence type="ECO:0000256" key="3">
    <source>
        <dbReference type="ARBA" id="ARBA00007395"/>
    </source>
</evidence>
<dbReference type="PANTHER" id="PTHR30333">
    <property type="entry name" value="CYTOCHROME C-TYPE PROTEIN"/>
    <property type="match status" value="1"/>
</dbReference>
<comment type="caution">
    <text evidence="18">The sequence shown here is derived from an EMBL/GenBank/DDBJ whole genome shotgun (WGS) entry which is preliminary data.</text>
</comment>
<keyword evidence="8" id="KW-0479">Metal-binding</keyword>
<evidence type="ECO:0000256" key="2">
    <source>
        <dbReference type="ARBA" id="ARBA00004236"/>
    </source>
</evidence>
<dbReference type="InterPro" id="IPR051174">
    <property type="entry name" value="Cytochrome_c-type_ET"/>
</dbReference>
<keyword evidence="19" id="KW-1185">Reference proteome</keyword>
<dbReference type="Gene3D" id="1.20.140.10">
    <property type="entry name" value="Butyryl-CoA Dehydrogenase, subunit A, domain 3"/>
    <property type="match status" value="1"/>
</dbReference>
<feature type="domain" description="Tetrahaem cytochrome" evidence="17">
    <location>
        <begin position="259"/>
        <end position="346"/>
    </location>
</feature>
<evidence type="ECO:0000256" key="6">
    <source>
        <dbReference type="ARBA" id="ARBA00022617"/>
    </source>
</evidence>
<keyword evidence="5" id="KW-1003">Cell membrane</keyword>
<dbReference type="EMBL" id="MARB01000013">
    <property type="protein sequence ID" value="ODJ87315.1"/>
    <property type="molecule type" value="Genomic_DNA"/>
</dbReference>
<dbReference type="CDD" id="cd08168">
    <property type="entry name" value="Cytochrom_C3"/>
    <property type="match status" value="1"/>
</dbReference>
<accession>A0A7Z0VKM0</accession>
<comment type="cofactor">
    <cofactor evidence="1">
        <name>heme c</name>
        <dbReference type="ChEBI" id="CHEBI:61717"/>
    </cofactor>
</comment>
<dbReference type="GO" id="GO:0005886">
    <property type="term" value="C:plasma membrane"/>
    <property type="evidence" value="ECO:0007669"/>
    <property type="project" value="UniProtKB-SubCell"/>
</dbReference>